<dbReference type="OrthoDB" id="7476629at2759"/>
<reference evidence="2" key="1">
    <citation type="submission" date="2022-01" db="EMBL/GenBank/DDBJ databases">
        <authorList>
            <person name="King R."/>
        </authorList>
    </citation>
    <scope>NUCLEOTIDE SEQUENCE</scope>
</reference>
<evidence type="ECO:0000313" key="2">
    <source>
        <dbReference type="EMBL" id="CAG9762306.1"/>
    </source>
</evidence>
<dbReference type="Pfam" id="PF10545">
    <property type="entry name" value="MADF_DNA_bdg"/>
    <property type="match status" value="2"/>
</dbReference>
<protein>
    <recommendedName>
        <fullName evidence="1">MADF domain-containing protein</fullName>
    </recommendedName>
</protein>
<dbReference type="PANTHER" id="PTHR21505:SF8">
    <property type="entry name" value="DPT-YFP REPRESSOR BY OVEREXPRESSION, ISOFORM D-RELATED"/>
    <property type="match status" value="1"/>
</dbReference>
<accession>A0A9N9MCX2</accession>
<evidence type="ECO:0000259" key="1">
    <source>
        <dbReference type="PROSITE" id="PS51029"/>
    </source>
</evidence>
<keyword evidence="3" id="KW-1185">Reference proteome</keyword>
<dbReference type="Proteomes" id="UP001152799">
    <property type="component" value="Chromosome 11"/>
</dbReference>
<feature type="domain" description="MADF" evidence="1">
    <location>
        <begin position="139"/>
        <end position="231"/>
    </location>
</feature>
<dbReference type="AlphaFoldDB" id="A0A9N9MCX2"/>
<dbReference type="PROSITE" id="PS51029">
    <property type="entry name" value="MADF"/>
    <property type="match status" value="2"/>
</dbReference>
<dbReference type="InterPro" id="IPR006578">
    <property type="entry name" value="MADF-dom"/>
</dbReference>
<gene>
    <name evidence="2" type="ORF">CEUTPL_LOCUS2988</name>
</gene>
<dbReference type="SMART" id="SM00595">
    <property type="entry name" value="MADF"/>
    <property type="match status" value="2"/>
</dbReference>
<name>A0A9N9MCX2_9CUCU</name>
<sequence>MEKQSQQQIYENFIRKLIKSYEANPALWKKEDPNYKSRESREKAMNNLLEVACEFFPDANMDFVKGKLENIKGGFRREHKKVTESKRKAKHDGDIYVPALWYYNHLLFLVGEQYKGDEIEEFKDNSRNLYAWTKPNTVILIDLLRKYPILYTNECTMKGNKSKRVKAYDDITNELNAAIESNFAMLEVKLKINTLKQQFRRECRRKVDKRAKMLSSLWCYDLLLFLKDSPMSVNQKVEQISSENEDDDDLEETMTPDCEDQVEQENETTHLENDQDDIYDIIGKNVAMKLRDMSDDQRLHAEQLLNTVMYHGLMEHLTSDTELCFQNFN</sequence>
<dbReference type="EMBL" id="OU892287">
    <property type="protein sequence ID" value="CAG9762306.1"/>
    <property type="molecule type" value="Genomic_DNA"/>
</dbReference>
<proteinExistence type="predicted"/>
<feature type="domain" description="MADF" evidence="1">
    <location>
        <begin position="16"/>
        <end position="114"/>
    </location>
</feature>
<organism evidence="2 3">
    <name type="scientific">Ceutorhynchus assimilis</name>
    <name type="common">cabbage seed weevil</name>
    <dbReference type="NCBI Taxonomy" id="467358"/>
    <lineage>
        <taxon>Eukaryota</taxon>
        <taxon>Metazoa</taxon>
        <taxon>Ecdysozoa</taxon>
        <taxon>Arthropoda</taxon>
        <taxon>Hexapoda</taxon>
        <taxon>Insecta</taxon>
        <taxon>Pterygota</taxon>
        <taxon>Neoptera</taxon>
        <taxon>Endopterygota</taxon>
        <taxon>Coleoptera</taxon>
        <taxon>Polyphaga</taxon>
        <taxon>Cucujiformia</taxon>
        <taxon>Curculionidae</taxon>
        <taxon>Ceutorhynchinae</taxon>
        <taxon>Ceutorhynchus</taxon>
    </lineage>
</organism>
<evidence type="ECO:0000313" key="3">
    <source>
        <dbReference type="Proteomes" id="UP001152799"/>
    </source>
</evidence>
<dbReference type="PANTHER" id="PTHR21505">
    <property type="entry name" value="MADF DOMAIN-CONTAINING PROTEIN-RELATED"/>
    <property type="match status" value="1"/>
</dbReference>